<accession>V9H0Y8</accession>
<keyword evidence="1" id="KW-1133">Transmembrane helix</keyword>
<feature type="transmembrane region" description="Helical" evidence="1">
    <location>
        <begin position="21"/>
        <end position="43"/>
    </location>
</feature>
<dbReference type="GeneID" id="1457450"/>
<organism evidence="2">
    <name type="scientific">Chlorella vulgaris</name>
    <name type="common">Green alga</name>
    <dbReference type="NCBI Taxonomy" id="3077"/>
    <lineage>
        <taxon>Eukaryota</taxon>
        <taxon>Viridiplantae</taxon>
        <taxon>Chlorophyta</taxon>
        <taxon>core chlorophytes</taxon>
        <taxon>Trebouxiophyceae</taxon>
        <taxon>Chlorellales</taxon>
        <taxon>Chlorellaceae</taxon>
        <taxon>Chlorella clade</taxon>
        <taxon>Chlorella</taxon>
    </lineage>
</organism>
<dbReference type="AlphaFoldDB" id="V9H0Y8"/>
<geneLocation type="chloroplast" evidence="2"/>
<keyword evidence="2" id="KW-0934">Plastid</keyword>
<keyword evidence="1" id="KW-0812">Transmembrane</keyword>
<evidence type="ECO:0000256" key="1">
    <source>
        <dbReference type="SAM" id="Phobius"/>
    </source>
</evidence>
<dbReference type="EMBL" id="AB001684">
    <property type="protein sequence ID" value="BAA57945.1"/>
    <property type="molecule type" value="Genomic_DNA"/>
</dbReference>
<keyword evidence="1" id="KW-0472">Membrane</keyword>
<name>V9H0Y8_CHLVU</name>
<evidence type="ECO:0000313" key="2">
    <source>
        <dbReference type="EMBL" id="BAA57945.1"/>
    </source>
</evidence>
<sequence>MFKFKNPAISFFCAKSFTSPFFFFTYLIVSKSSGIITNFFNYFDFFAN</sequence>
<reference evidence="2" key="1">
    <citation type="journal article" date="1997" name="Proc. Natl. Acad. Sci. U.S.A.">
        <title>Complete nucleotide sequence of the chloroplast genome from the green alga Chlorella vulgaris: the existence of genes possibly involved in chloroplast division.</title>
        <authorList>
            <person name="Wakasugi T."/>
            <person name="Nagai T."/>
            <person name="Kapoor M."/>
            <person name="Sugita M."/>
            <person name="Ito M."/>
            <person name="Ito S."/>
            <person name="Tsudzuki J."/>
            <person name="Nakashima K."/>
            <person name="Tsudzuki T."/>
            <person name="Suzuki Y."/>
            <person name="Hamada A."/>
            <person name="Ohta T."/>
            <person name="Inamura A."/>
            <person name="Yoshinaga K."/>
            <person name="Sugiura M."/>
        </authorList>
    </citation>
    <scope>NUCLEOTIDE SEQUENCE</scope>
</reference>
<proteinExistence type="predicted"/>
<dbReference type="RefSeq" id="NP_045869.1">
    <property type="nucleotide sequence ID" value="NC_001865.1"/>
</dbReference>
<protein>
    <submittedName>
        <fullName evidence="2">Uncharacterized protein</fullName>
    </submittedName>
</protein>
<keyword evidence="2" id="KW-0150">Chloroplast</keyword>